<evidence type="ECO:0000313" key="1">
    <source>
        <dbReference type="EMBL" id="WZE63399.1"/>
    </source>
</evidence>
<organism evidence="1">
    <name type="scientific">Micrococcus phage Olihed</name>
    <dbReference type="NCBI Taxonomy" id="3092209"/>
    <lineage>
        <taxon>Viruses</taxon>
        <taxon>Duplodnaviria</taxon>
        <taxon>Heunggongvirae</taxon>
        <taxon>Uroviricota</taxon>
        <taxon>Caudoviricetes</taxon>
    </lineage>
</organism>
<evidence type="ECO:0008006" key="2">
    <source>
        <dbReference type="Google" id="ProtNLM"/>
    </source>
</evidence>
<name>A0AAU6R574_9CAUD</name>
<protein>
    <recommendedName>
        <fullName evidence="2">DUF2188 domain-containing protein</fullName>
    </recommendedName>
</protein>
<reference evidence="1" key="1">
    <citation type="submission" date="2023-10" db="EMBL/GenBank/DDBJ databases">
        <title>Two new lytic phages for Micrococcus sp. strain 1402.</title>
        <authorList>
            <person name="Petrzik K."/>
        </authorList>
    </citation>
    <scope>NUCLEOTIDE SEQUENCE</scope>
</reference>
<accession>A0AAU6R574</accession>
<proteinExistence type="predicted"/>
<sequence>MNAIRERYVATSARGEWVVRTDSPEEAARWALKLGGRVVDRATRPNVDPT</sequence>
<dbReference type="EMBL" id="OR756648">
    <property type="protein sequence ID" value="WZE63399.1"/>
    <property type="molecule type" value="Genomic_DNA"/>
</dbReference>